<evidence type="ECO:0000256" key="4">
    <source>
        <dbReference type="ARBA" id="ARBA00022692"/>
    </source>
</evidence>
<evidence type="ECO:0000259" key="8">
    <source>
        <dbReference type="PROSITE" id="PS50850"/>
    </source>
</evidence>
<evidence type="ECO:0000313" key="10">
    <source>
        <dbReference type="Proteomes" id="UP000323876"/>
    </source>
</evidence>
<dbReference type="Proteomes" id="UP000323876">
    <property type="component" value="Unassembled WGS sequence"/>
</dbReference>
<proteinExistence type="inferred from homology"/>
<feature type="transmembrane region" description="Helical" evidence="7">
    <location>
        <begin position="137"/>
        <end position="157"/>
    </location>
</feature>
<dbReference type="AlphaFoldDB" id="A0A5N0EDJ9"/>
<comment type="caution">
    <text evidence="9">The sequence shown here is derived from an EMBL/GenBank/DDBJ whole genome shotgun (WGS) entry which is preliminary data.</text>
</comment>
<feature type="transmembrane region" description="Helical" evidence="7">
    <location>
        <begin position="337"/>
        <end position="356"/>
    </location>
</feature>
<dbReference type="EMBL" id="VXLC01000014">
    <property type="protein sequence ID" value="KAA8886215.1"/>
    <property type="molecule type" value="Genomic_DNA"/>
</dbReference>
<dbReference type="SUPFAM" id="SSF103473">
    <property type="entry name" value="MFS general substrate transporter"/>
    <property type="match status" value="1"/>
</dbReference>
<keyword evidence="5 7" id="KW-1133">Transmembrane helix</keyword>
<dbReference type="InterPro" id="IPR051788">
    <property type="entry name" value="MFS_Transporter"/>
</dbReference>
<dbReference type="GO" id="GO:0022857">
    <property type="term" value="F:transmembrane transporter activity"/>
    <property type="evidence" value="ECO:0007669"/>
    <property type="project" value="InterPro"/>
</dbReference>
<evidence type="ECO:0000256" key="3">
    <source>
        <dbReference type="ARBA" id="ARBA00022448"/>
    </source>
</evidence>
<keyword evidence="10" id="KW-1185">Reference proteome</keyword>
<evidence type="ECO:0000256" key="5">
    <source>
        <dbReference type="ARBA" id="ARBA00022989"/>
    </source>
</evidence>
<keyword evidence="6 7" id="KW-0472">Membrane</keyword>
<feature type="transmembrane region" description="Helical" evidence="7">
    <location>
        <begin position="362"/>
        <end position="383"/>
    </location>
</feature>
<dbReference type="GO" id="GO:0005886">
    <property type="term" value="C:plasma membrane"/>
    <property type="evidence" value="ECO:0007669"/>
    <property type="project" value="UniProtKB-SubCell"/>
</dbReference>
<feature type="transmembrane region" description="Helical" evidence="7">
    <location>
        <begin position="243"/>
        <end position="262"/>
    </location>
</feature>
<evidence type="ECO:0000256" key="6">
    <source>
        <dbReference type="ARBA" id="ARBA00023136"/>
    </source>
</evidence>
<feature type="transmembrane region" description="Helical" evidence="7">
    <location>
        <begin position="274"/>
        <end position="293"/>
    </location>
</feature>
<feature type="domain" description="Major facilitator superfamily (MFS) profile" evidence="8">
    <location>
        <begin position="11"/>
        <end position="393"/>
    </location>
</feature>
<comment type="subcellular location">
    <subcellularLocation>
        <location evidence="1">Cell membrane</location>
        <topology evidence="1">Multi-pass membrane protein</topology>
    </subcellularLocation>
</comment>
<evidence type="ECO:0000256" key="2">
    <source>
        <dbReference type="ARBA" id="ARBA00008335"/>
    </source>
</evidence>
<dbReference type="PROSITE" id="PS50850">
    <property type="entry name" value="MFS"/>
    <property type="match status" value="1"/>
</dbReference>
<dbReference type="InterPro" id="IPR020846">
    <property type="entry name" value="MFS_dom"/>
</dbReference>
<dbReference type="RefSeq" id="WP_150404786.1">
    <property type="nucleotide sequence ID" value="NZ_VXLC01000014.1"/>
</dbReference>
<dbReference type="InterPro" id="IPR011701">
    <property type="entry name" value="MFS"/>
</dbReference>
<keyword evidence="4 7" id="KW-0812">Transmembrane</keyword>
<feature type="transmembrane region" description="Helical" evidence="7">
    <location>
        <begin position="51"/>
        <end position="71"/>
    </location>
</feature>
<evidence type="ECO:0000313" key="9">
    <source>
        <dbReference type="EMBL" id="KAA8886215.1"/>
    </source>
</evidence>
<sequence length="394" mass="40463">MTVGTGPFVRDRMTVLAYSVLGAYTFWLYAFGPALSLLRAELGFSYTMISIYSALWAVGSILAGLIFLALASRIGRRVLLWSSALVTCGGAAMFTLCHGLAPTLVAALVMGWAGTTVQITTQSVLADRHGPRRDTAFVESNIGAGAAAVLAPAALGILQSTPASWRAGMAVPALALAVLFLRYHRESFPSAVSHTVGRAGRRSGLPWPCRLLCVLVAVGIGVEFCVVYFGAELLVATTNLGTSTAATAMTAFYAGVLLGRIAGARLTGRFGRTGVLVGWSLAITLAGLLTLLFSANAVVAVIALFATGLGIANQFPLVLALALAAAPNRTDAANAHAQLLGGVVVLAFPFLLGTIADHTDLTAGFTVAPALTAASALCLVATLRATAIKVSAAT</sequence>
<organism evidence="9 10">
    <name type="scientific">Nocardia colli</name>
    <dbReference type="NCBI Taxonomy" id="2545717"/>
    <lineage>
        <taxon>Bacteria</taxon>
        <taxon>Bacillati</taxon>
        <taxon>Actinomycetota</taxon>
        <taxon>Actinomycetes</taxon>
        <taxon>Mycobacteriales</taxon>
        <taxon>Nocardiaceae</taxon>
        <taxon>Nocardia</taxon>
    </lineage>
</organism>
<gene>
    <name evidence="9" type="ORF">F3087_26875</name>
</gene>
<name>A0A5N0EDJ9_9NOCA</name>
<dbReference type="Gene3D" id="1.20.1250.20">
    <property type="entry name" value="MFS general substrate transporter like domains"/>
    <property type="match status" value="2"/>
</dbReference>
<comment type="similarity">
    <text evidence="2">Belongs to the major facilitator superfamily.</text>
</comment>
<dbReference type="InterPro" id="IPR036259">
    <property type="entry name" value="MFS_trans_sf"/>
</dbReference>
<feature type="transmembrane region" description="Helical" evidence="7">
    <location>
        <begin position="163"/>
        <end position="181"/>
    </location>
</feature>
<evidence type="ECO:0000256" key="1">
    <source>
        <dbReference type="ARBA" id="ARBA00004651"/>
    </source>
</evidence>
<feature type="transmembrane region" description="Helical" evidence="7">
    <location>
        <begin position="211"/>
        <end position="231"/>
    </location>
</feature>
<accession>A0A5N0EDJ9</accession>
<dbReference type="PANTHER" id="PTHR23514">
    <property type="entry name" value="BYPASS OF STOP CODON PROTEIN 6"/>
    <property type="match status" value="1"/>
</dbReference>
<feature type="transmembrane region" description="Helical" evidence="7">
    <location>
        <begin position="299"/>
        <end position="325"/>
    </location>
</feature>
<keyword evidence="3" id="KW-0813">Transport</keyword>
<dbReference type="PANTHER" id="PTHR23514:SF3">
    <property type="entry name" value="BYPASS OF STOP CODON PROTEIN 6"/>
    <property type="match status" value="1"/>
</dbReference>
<reference evidence="9 10" key="1">
    <citation type="submission" date="2019-09" db="EMBL/GenBank/DDBJ databases">
        <authorList>
            <person name="Wang X."/>
        </authorList>
    </citation>
    <scope>NUCLEOTIDE SEQUENCE [LARGE SCALE GENOMIC DNA]</scope>
    <source>
        <strain evidence="9 10">CICC 11023</strain>
    </source>
</reference>
<dbReference type="Pfam" id="PF07690">
    <property type="entry name" value="MFS_1"/>
    <property type="match status" value="2"/>
</dbReference>
<evidence type="ECO:0000256" key="7">
    <source>
        <dbReference type="SAM" id="Phobius"/>
    </source>
</evidence>
<feature type="transmembrane region" description="Helical" evidence="7">
    <location>
        <begin position="12"/>
        <end position="31"/>
    </location>
</feature>
<dbReference type="OrthoDB" id="63630at2"/>
<protein>
    <submittedName>
        <fullName evidence="9">MFS transporter</fullName>
    </submittedName>
</protein>